<evidence type="ECO:0000256" key="10">
    <source>
        <dbReference type="SAM" id="Phobius"/>
    </source>
</evidence>
<evidence type="ECO:0008006" key="13">
    <source>
        <dbReference type="Google" id="ProtNLM"/>
    </source>
</evidence>
<feature type="transmembrane region" description="Helical" evidence="10">
    <location>
        <begin position="367"/>
        <end position="387"/>
    </location>
</feature>
<keyword evidence="7 10" id="KW-1133">Transmembrane helix</keyword>
<dbReference type="GO" id="GO:0016020">
    <property type="term" value="C:membrane"/>
    <property type="evidence" value="ECO:0007669"/>
    <property type="project" value="UniProtKB-SubCell"/>
</dbReference>
<feature type="transmembrane region" description="Helical" evidence="10">
    <location>
        <begin position="441"/>
        <end position="464"/>
    </location>
</feature>
<evidence type="ECO:0000256" key="3">
    <source>
        <dbReference type="ARBA" id="ARBA00022448"/>
    </source>
</evidence>
<dbReference type="InterPro" id="IPR004813">
    <property type="entry name" value="OPT"/>
</dbReference>
<feature type="compositionally biased region" description="Basic and acidic residues" evidence="9">
    <location>
        <begin position="84"/>
        <end position="94"/>
    </location>
</feature>
<feature type="transmembrane region" description="Helical" evidence="10">
    <location>
        <begin position="197"/>
        <end position="223"/>
    </location>
</feature>
<dbReference type="InterPro" id="IPR004648">
    <property type="entry name" value="Oligpept_transpt"/>
</dbReference>
<gene>
    <name evidence="11" type="ORF">RHOBADRAFT_54064</name>
</gene>
<evidence type="ECO:0000256" key="5">
    <source>
        <dbReference type="ARBA" id="ARBA00022856"/>
    </source>
</evidence>
<keyword evidence="6" id="KW-0653">Protein transport</keyword>
<evidence type="ECO:0000256" key="6">
    <source>
        <dbReference type="ARBA" id="ARBA00022927"/>
    </source>
</evidence>
<feature type="transmembrane region" description="Helical" evidence="10">
    <location>
        <begin position="750"/>
        <end position="772"/>
    </location>
</feature>
<dbReference type="EMBL" id="KQ474080">
    <property type="protein sequence ID" value="KPV74214.1"/>
    <property type="molecule type" value="Genomic_DNA"/>
</dbReference>
<keyword evidence="12" id="KW-1185">Reference proteome</keyword>
<feature type="transmembrane region" description="Helical" evidence="10">
    <location>
        <begin position="340"/>
        <end position="360"/>
    </location>
</feature>
<feature type="transmembrane region" description="Helical" evidence="10">
    <location>
        <begin position="675"/>
        <end position="694"/>
    </location>
</feature>
<feature type="transmembrane region" description="Helical" evidence="10">
    <location>
        <begin position="496"/>
        <end position="515"/>
    </location>
</feature>
<organism evidence="11 12">
    <name type="scientific">Rhodotorula graminis (strain WP1)</name>
    <dbReference type="NCBI Taxonomy" id="578459"/>
    <lineage>
        <taxon>Eukaryota</taxon>
        <taxon>Fungi</taxon>
        <taxon>Dikarya</taxon>
        <taxon>Basidiomycota</taxon>
        <taxon>Pucciniomycotina</taxon>
        <taxon>Microbotryomycetes</taxon>
        <taxon>Sporidiobolales</taxon>
        <taxon>Sporidiobolaceae</taxon>
        <taxon>Rhodotorula</taxon>
    </lineage>
</organism>
<name>A0A194S105_RHOGW</name>
<feature type="compositionally biased region" description="Acidic residues" evidence="9">
    <location>
        <begin position="62"/>
        <end position="78"/>
    </location>
</feature>
<evidence type="ECO:0000256" key="9">
    <source>
        <dbReference type="SAM" id="MobiDB-lite"/>
    </source>
</evidence>
<keyword evidence="8 10" id="KW-0472">Membrane</keyword>
<feature type="transmembrane region" description="Helical" evidence="10">
    <location>
        <begin position="229"/>
        <end position="251"/>
    </location>
</feature>
<comment type="subcellular location">
    <subcellularLocation>
        <location evidence="1">Membrane</location>
        <topology evidence="1">Multi-pass membrane protein</topology>
    </subcellularLocation>
</comment>
<dbReference type="GO" id="GO:0035673">
    <property type="term" value="F:oligopeptide transmembrane transporter activity"/>
    <property type="evidence" value="ECO:0007669"/>
    <property type="project" value="InterPro"/>
</dbReference>
<feature type="transmembrane region" description="Helical" evidence="10">
    <location>
        <begin position="292"/>
        <end position="320"/>
    </location>
</feature>
<dbReference type="NCBIfam" id="TIGR00727">
    <property type="entry name" value="ISP4_OPT"/>
    <property type="match status" value="1"/>
</dbReference>
<dbReference type="Proteomes" id="UP000053890">
    <property type="component" value="Unassembled WGS sequence"/>
</dbReference>
<protein>
    <recommendedName>
        <fullName evidence="13">OPT family small oligopeptide transporter</fullName>
    </recommendedName>
</protein>
<evidence type="ECO:0000256" key="2">
    <source>
        <dbReference type="ARBA" id="ARBA00008807"/>
    </source>
</evidence>
<evidence type="ECO:0000256" key="1">
    <source>
        <dbReference type="ARBA" id="ARBA00004141"/>
    </source>
</evidence>
<keyword evidence="5" id="KW-0571">Peptide transport</keyword>
<dbReference type="OrthoDB" id="9986677at2759"/>
<sequence>MSYSPIAADSDTDDAIQLRALAGPSRPHLPTSSSSLRPEPVSPEQLRRSPSPRHVRPPGYEAESDDDEEIQQLMDDLDSSTADEAARRGKRGTEGQDDEDEARFREDEIDSAVAIVRKVVPESDDPSLPGLTPRVFILGTVLCVFGASVSQIFFFKSNAPSFSSFFIILLSFPLGRLSDRFFPERLVPGPFGKKEHLLVAILAGSGANAAYAGEIIAVQSLYYKTDLGMFGGLLLLLSTQLIGFGLSGLTYKLLVRPTVMVWPSQLVTVALYVTLHGGAKELQQQTRDRMRFFLIAFVAIFVWQFLPAVAFPTLTSIATLCIIDNRSWILRTLGSGYDGFGFFNFSLDWSVIGGTGALYTPFFAQSSYFAGLALNLWVIFPILYFGFNLWDAQSFDSPLAAHLYNSTFGRLDVLEILDPDLSLNEDKYAEVGPLRLTPFFALSYGVSFAVLTSALVTVGLWHWGDIKAALWAKKDARADIHVEMLERSYEPVPPSYYAAIFGVNLVAAMVLLTFYPLQLPIWGLFLAIAIAIVFLVPVGIIAAITNTVLGLNVITEFVAGWIWPGKPLANVTFKCMGYMCMLQSLDLSADQKLGLYMKIPPKHLFISQCYGTALGSVVNFLLIQGVIAAKRPYLDGTLNDPTQQWSGRKPEIFFTASIIFGAISPSKFFDGQYHVLYWGFLAGAVLPLVPWLVYKRTGNKFWRQISVPLVLHGSIGPPQTPMNVLIPGFIVSWLSQYWALRYRPRWFEKYCYVLSSALDAGTSINALTIYVLGLGSFWAWWGNSNVDAEHCAPGS</sequence>
<dbReference type="GeneID" id="28977585"/>
<evidence type="ECO:0000313" key="12">
    <source>
        <dbReference type="Proteomes" id="UP000053890"/>
    </source>
</evidence>
<evidence type="ECO:0000256" key="8">
    <source>
        <dbReference type="ARBA" id="ARBA00023136"/>
    </source>
</evidence>
<comment type="similarity">
    <text evidence="2">Belongs to the oligopeptide OPT transporter family.</text>
</comment>
<dbReference type="AlphaFoldDB" id="A0A194S105"/>
<proteinExistence type="inferred from homology"/>
<feature type="region of interest" description="Disordered" evidence="9">
    <location>
        <begin position="1"/>
        <end position="105"/>
    </location>
</feature>
<keyword evidence="3" id="KW-0813">Transport</keyword>
<accession>A0A194S105</accession>
<dbReference type="Pfam" id="PF03169">
    <property type="entry name" value="OPT"/>
    <property type="match status" value="1"/>
</dbReference>
<dbReference type="OMA" id="QPWWAAL"/>
<evidence type="ECO:0000256" key="4">
    <source>
        <dbReference type="ARBA" id="ARBA00022692"/>
    </source>
</evidence>
<feature type="transmembrane region" description="Helical" evidence="10">
    <location>
        <begin position="521"/>
        <end position="544"/>
    </location>
</feature>
<feature type="transmembrane region" description="Helical" evidence="10">
    <location>
        <begin position="135"/>
        <end position="155"/>
    </location>
</feature>
<reference evidence="11 12" key="1">
    <citation type="journal article" date="2015" name="Front. Microbiol.">
        <title>Genome sequence of the plant growth promoting endophytic yeast Rhodotorula graminis WP1.</title>
        <authorList>
            <person name="Firrincieli A."/>
            <person name="Otillar R."/>
            <person name="Salamov A."/>
            <person name="Schmutz J."/>
            <person name="Khan Z."/>
            <person name="Redman R.S."/>
            <person name="Fleck N.D."/>
            <person name="Lindquist E."/>
            <person name="Grigoriev I.V."/>
            <person name="Doty S.L."/>
        </authorList>
    </citation>
    <scope>NUCLEOTIDE SEQUENCE [LARGE SCALE GENOMIC DNA]</scope>
    <source>
        <strain evidence="11 12">WP1</strain>
    </source>
</reference>
<dbReference type="NCBIfam" id="TIGR00728">
    <property type="entry name" value="OPT_sfam"/>
    <property type="match status" value="1"/>
</dbReference>
<feature type="transmembrane region" description="Helical" evidence="10">
    <location>
        <begin position="161"/>
        <end position="177"/>
    </location>
</feature>
<keyword evidence="4 10" id="KW-0812">Transmembrane</keyword>
<dbReference type="PANTHER" id="PTHR22601">
    <property type="entry name" value="ISP4 LIKE PROTEIN"/>
    <property type="match status" value="1"/>
</dbReference>
<dbReference type="GO" id="GO:0015031">
    <property type="term" value="P:protein transport"/>
    <property type="evidence" value="ECO:0007669"/>
    <property type="project" value="UniProtKB-KW"/>
</dbReference>
<evidence type="ECO:0000256" key="7">
    <source>
        <dbReference type="ARBA" id="ARBA00022989"/>
    </source>
</evidence>
<evidence type="ECO:0000313" key="11">
    <source>
        <dbReference type="EMBL" id="KPV74214.1"/>
    </source>
</evidence>
<dbReference type="RefSeq" id="XP_018270263.1">
    <property type="nucleotide sequence ID" value="XM_018417137.1"/>
</dbReference>